<comment type="caution">
    <text evidence="1">The sequence shown here is derived from an EMBL/GenBank/DDBJ whole genome shotgun (WGS) entry which is preliminary data.</text>
</comment>
<organism evidence="1 2">
    <name type="scientific">Heliobacterium mobile</name>
    <name type="common">Heliobacillus mobilis</name>
    <dbReference type="NCBI Taxonomy" id="28064"/>
    <lineage>
        <taxon>Bacteria</taxon>
        <taxon>Bacillati</taxon>
        <taxon>Bacillota</taxon>
        <taxon>Clostridia</taxon>
        <taxon>Eubacteriales</taxon>
        <taxon>Heliobacteriaceae</taxon>
        <taxon>Heliobacterium</taxon>
    </lineage>
</organism>
<evidence type="ECO:0000313" key="1">
    <source>
        <dbReference type="EMBL" id="MTV49076.1"/>
    </source>
</evidence>
<dbReference type="Proteomes" id="UP000430670">
    <property type="component" value="Unassembled WGS sequence"/>
</dbReference>
<gene>
    <name evidence="1" type="ORF">GJ688_08800</name>
</gene>
<accession>A0A6I3SJU2</accession>
<name>A0A6I3SJU2_HELMO</name>
<reference evidence="1 2" key="1">
    <citation type="submission" date="2019-11" db="EMBL/GenBank/DDBJ databases">
        <title>Whole-genome sequence of a the green, strictly anaerobic photosynthetic bacterium Heliobacillus mobilis DSM 6151.</title>
        <authorList>
            <person name="Kyndt J.A."/>
            <person name="Meyer T.E."/>
        </authorList>
    </citation>
    <scope>NUCLEOTIDE SEQUENCE [LARGE SCALE GENOMIC DNA]</scope>
    <source>
        <strain evidence="1 2">DSM 6151</strain>
    </source>
</reference>
<keyword evidence="2" id="KW-1185">Reference proteome</keyword>
<dbReference type="RefSeq" id="WP_155476179.1">
    <property type="nucleotide sequence ID" value="NZ_WNKU01000008.1"/>
</dbReference>
<evidence type="ECO:0000313" key="2">
    <source>
        <dbReference type="Proteomes" id="UP000430670"/>
    </source>
</evidence>
<dbReference type="EMBL" id="WNKU01000008">
    <property type="protein sequence ID" value="MTV49076.1"/>
    <property type="molecule type" value="Genomic_DNA"/>
</dbReference>
<sequence length="52" mass="5495">MTIDINAIIKALKPHFPDDDITPILAAADVYRAVTVVSNGNGNGESNSGIER</sequence>
<protein>
    <submittedName>
        <fullName evidence="1">Uncharacterized protein</fullName>
    </submittedName>
</protein>
<proteinExistence type="predicted"/>
<dbReference type="AlphaFoldDB" id="A0A6I3SJU2"/>